<dbReference type="AlphaFoldDB" id="A0AAD9KBH8"/>
<keyword evidence="2" id="KW-1185">Reference proteome</keyword>
<comment type="caution">
    <text evidence="1">The sequence shown here is derived from an EMBL/GenBank/DDBJ whole genome shotgun (WGS) entry which is preliminary data.</text>
</comment>
<evidence type="ECO:0000313" key="2">
    <source>
        <dbReference type="Proteomes" id="UP001208570"/>
    </source>
</evidence>
<reference evidence="1" key="1">
    <citation type="journal article" date="2023" name="Mol. Biol. Evol.">
        <title>Third-Generation Sequencing Reveals the Adaptive Role of the Epigenome in Three Deep-Sea Polychaetes.</title>
        <authorList>
            <person name="Perez M."/>
            <person name="Aroh O."/>
            <person name="Sun Y."/>
            <person name="Lan Y."/>
            <person name="Juniper S.K."/>
            <person name="Young C.R."/>
            <person name="Angers B."/>
            <person name="Qian P.Y."/>
        </authorList>
    </citation>
    <scope>NUCLEOTIDE SEQUENCE</scope>
    <source>
        <strain evidence="1">P08H-3</strain>
    </source>
</reference>
<dbReference type="EMBL" id="JAODUP010000019">
    <property type="protein sequence ID" value="KAK2168224.1"/>
    <property type="molecule type" value="Genomic_DNA"/>
</dbReference>
<dbReference type="Proteomes" id="UP001208570">
    <property type="component" value="Unassembled WGS sequence"/>
</dbReference>
<name>A0AAD9KBH8_9ANNE</name>
<evidence type="ECO:0000313" key="1">
    <source>
        <dbReference type="EMBL" id="KAK2168224.1"/>
    </source>
</evidence>
<gene>
    <name evidence="1" type="ORF">LSH36_19g07033</name>
</gene>
<accession>A0AAD9KBH8</accession>
<proteinExistence type="predicted"/>
<organism evidence="1 2">
    <name type="scientific">Paralvinella palmiformis</name>
    <dbReference type="NCBI Taxonomy" id="53620"/>
    <lineage>
        <taxon>Eukaryota</taxon>
        <taxon>Metazoa</taxon>
        <taxon>Spiralia</taxon>
        <taxon>Lophotrochozoa</taxon>
        <taxon>Annelida</taxon>
        <taxon>Polychaeta</taxon>
        <taxon>Sedentaria</taxon>
        <taxon>Canalipalpata</taxon>
        <taxon>Terebellida</taxon>
        <taxon>Terebelliformia</taxon>
        <taxon>Alvinellidae</taxon>
        <taxon>Paralvinella</taxon>
    </lineage>
</organism>
<sequence length="152" mass="16927">MLTRNNLILPTCGHNRIPSTGPVYYFQRKHSLLCTIDNFRYCVELITRGNSLVKTGRVFHGNVSVQVVRTIVHLCAIRTRVLLAADAMDASDVPMEITGQRKHLTAEGTRKVNLLETTNDNCYGEIYLSTSVASLCLAVCVFSHLQDGMVNE</sequence>
<protein>
    <submittedName>
        <fullName evidence="1">Uncharacterized protein</fullName>
    </submittedName>
</protein>